<sequence length="468" mass="53568">MEEKIKSELIEPLIHQTILDNIDLGIRVVDSEAKPIIYNKKMRSIESMTMEDFSKKKITDVFRFKNKLDSRLHQALHHGRSFHNEKQNYFNNKGEEITTINNIFPIKKRGKTIAAVEIAKDITQVEKLIRENIKRKSNTTYTFDNLIGDSPPFKEVIENAKRATRTSSSVLIVGETGTGKELFAQSIHSGSERAAGPFITQNCAALPESLIEGILFGTVKGAFTGAIERPGLFEEAEGGTLLLDEINSLPTSLQAKLLRAIQERKVTRIGETKERPINTRILATINEDPIDAIAEGRLRKDLYYRLSVVTLFIPPLRDRKDDTFPLVEAFLRKYNYLFQMNVSGITDGVRETFHSYHWPGNVRELEHVIEGAMNLIIEEEKISHSHLPPHFQNKMRFAHHSLKDENTLPFSLKNGNTMPQMLEEMEKSMIKHALQNNEYNIKRSAKKLGISRQSLQYKLEKFKINKQD</sequence>
<keyword evidence="1" id="KW-0547">Nucleotide-binding</keyword>
<dbReference type="PROSITE" id="PS00688">
    <property type="entry name" value="SIGMA54_INTERACT_3"/>
    <property type="match status" value="1"/>
</dbReference>
<keyword evidence="2" id="KW-0067">ATP-binding</keyword>
<dbReference type="PROSITE" id="PS50045">
    <property type="entry name" value="SIGMA54_INTERACT_4"/>
    <property type="match status" value="1"/>
</dbReference>
<dbReference type="RefSeq" id="WP_385941378.1">
    <property type="nucleotide sequence ID" value="NZ_JBHSOZ010000005.1"/>
</dbReference>
<evidence type="ECO:0000313" key="8">
    <source>
        <dbReference type="Proteomes" id="UP001596142"/>
    </source>
</evidence>
<dbReference type="InterPro" id="IPR027417">
    <property type="entry name" value="P-loop_NTPase"/>
</dbReference>
<feature type="domain" description="Sigma-54 factor interaction" evidence="6">
    <location>
        <begin position="146"/>
        <end position="374"/>
    </location>
</feature>
<dbReference type="Pfam" id="PF13426">
    <property type="entry name" value="PAS_9"/>
    <property type="match status" value="1"/>
</dbReference>
<dbReference type="PROSITE" id="PS00676">
    <property type="entry name" value="SIGMA54_INTERACT_2"/>
    <property type="match status" value="1"/>
</dbReference>
<evidence type="ECO:0000256" key="1">
    <source>
        <dbReference type="ARBA" id="ARBA00022741"/>
    </source>
</evidence>
<name>A0ABW0YM32_9BACI</name>
<evidence type="ECO:0000256" key="4">
    <source>
        <dbReference type="ARBA" id="ARBA00023125"/>
    </source>
</evidence>
<dbReference type="Pfam" id="PF02954">
    <property type="entry name" value="HTH_8"/>
    <property type="match status" value="1"/>
</dbReference>
<dbReference type="Gene3D" id="3.30.450.20">
    <property type="entry name" value="PAS domain"/>
    <property type="match status" value="1"/>
</dbReference>
<dbReference type="SUPFAM" id="SSF55785">
    <property type="entry name" value="PYP-like sensor domain (PAS domain)"/>
    <property type="match status" value="1"/>
</dbReference>
<dbReference type="Proteomes" id="UP001596142">
    <property type="component" value="Unassembled WGS sequence"/>
</dbReference>
<organism evidence="7 8">
    <name type="scientific">Thalassorhabdus alkalitolerans</name>
    <dbReference type="NCBI Taxonomy" id="2282697"/>
    <lineage>
        <taxon>Bacteria</taxon>
        <taxon>Bacillati</taxon>
        <taxon>Bacillota</taxon>
        <taxon>Bacilli</taxon>
        <taxon>Bacillales</taxon>
        <taxon>Bacillaceae</taxon>
        <taxon>Thalassorhabdus</taxon>
    </lineage>
</organism>
<dbReference type="PROSITE" id="PS00675">
    <property type="entry name" value="SIGMA54_INTERACT_1"/>
    <property type="match status" value="1"/>
</dbReference>
<dbReference type="InterPro" id="IPR002197">
    <property type="entry name" value="HTH_Fis"/>
</dbReference>
<dbReference type="InterPro" id="IPR009057">
    <property type="entry name" value="Homeodomain-like_sf"/>
</dbReference>
<dbReference type="Gene3D" id="1.10.10.60">
    <property type="entry name" value="Homeodomain-like"/>
    <property type="match status" value="1"/>
</dbReference>
<dbReference type="InterPro" id="IPR025662">
    <property type="entry name" value="Sigma_54_int_dom_ATP-bd_1"/>
</dbReference>
<keyword evidence="3" id="KW-0805">Transcription regulation</keyword>
<keyword evidence="8" id="KW-1185">Reference proteome</keyword>
<dbReference type="InterPro" id="IPR035965">
    <property type="entry name" value="PAS-like_dom_sf"/>
</dbReference>
<proteinExistence type="predicted"/>
<dbReference type="Gene3D" id="3.40.50.300">
    <property type="entry name" value="P-loop containing nucleotide triphosphate hydrolases"/>
    <property type="match status" value="1"/>
</dbReference>
<dbReference type="Pfam" id="PF25601">
    <property type="entry name" value="AAA_lid_14"/>
    <property type="match status" value="1"/>
</dbReference>
<dbReference type="InterPro" id="IPR025944">
    <property type="entry name" value="Sigma_54_int_dom_CS"/>
</dbReference>
<dbReference type="InterPro" id="IPR003593">
    <property type="entry name" value="AAA+_ATPase"/>
</dbReference>
<comment type="caution">
    <text evidence="7">The sequence shown here is derived from an EMBL/GenBank/DDBJ whole genome shotgun (WGS) entry which is preliminary data.</text>
</comment>
<dbReference type="Gene3D" id="1.10.8.60">
    <property type="match status" value="1"/>
</dbReference>
<dbReference type="SUPFAM" id="SSF52540">
    <property type="entry name" value="P-loop containing nucleoside triphosphate hydrolases"/>
    <property type="match status" value="1"/>
</dbReference>
<evidence type="ECO:0000259" key="6">
    <source>
        <dbReference type="PROSITE" id="PS50045"/>
    </source>
</evidence>
<dbReference type="InterPro" id="IPR025943">
    <property type="entry name" value="Sigma_54_int_dom_ATP-bd_2"/>
</dbReference>
<dbReference type="EMBL" id="JBHSOZ010000005">
    <property type="protein sequence ID" value="MFC5713500.1"/>
    <property type="molecule type" value="Genomic_DNA"/>
</dbReference>
<dbReference type="PRINTS" id="PR01590">
    <property type="entry name" value="HTHFIS"/>
</dbReference>
<reference evidence="8" key="1">
    <citation type="journal article" date="2019" name="Int. J. Syst. Evol. Microbiol.">
        <title>The Global Catalogue of Microorganisms (GCM) 10K type strain sequencing project: providing services to taxonomists for standard genome sequencing and annotation.</title>
        <authorList>
            <consortium name="The Broad Institute Genomics Platform"/>
            <consortium name="The Broad Institute Genome Sequencing Center for Infectious Disease"/>
            <person name="Wu L."/>
            <person name="Ma J."/>
        </authorList>
    </citation>
    <scope>NUCLEOTIDE SEQUENCE [LARGE SCALE GENOMIC DNA]</scope>
    <source>
        <strain evidence="8">CECT 7184</strain>
    </source>
</reference>
<evidence type="ECO:0000256" key="3">
    <source>
        <dbReference type="ARBA" id="ARBA00023015"/>
    </source>
</evidence>
<dbReference type="NCBIfam" id="TIGR00229">
    <property type="entry name" value="sensory_box"/>
    <property type="match status" value="1"/>
</dbReference>
<dbReference type="InterPro" id="IPR000014">
    <property type="entry name" value="PAS"/>
</dbReference>
<dbReference type="SUPFAM" id="SSF46689">
    <property type="entry name" value="Homeodomain-like"/>
    <property type="match status" value="1"/>
</dbReference>
<evidence type="ECO:0000256" key="5">
    <source>
        <dbReference type="ARBA" id="ARBA00023163"/>
    </source>
</evidence>
<protein>
    <submittedName>
        <fullName evidence="7">Sigma-54 interaction domain-containing protein</fullName>
    </submittedName>
</protein>
<evidence type="ECO:0000256" key="2">
    <source>
        <dbReference type="ARBA" id="ARBA00022840"/>
    </source>
</evidence>
<dbReference type="Pfam" id="PF00158">
    <property type="entry name" value="Sigma54_activat"/>
    <property type="match status" value="1"/>
</dbReference>
<evidence type="ECO:0000313" key="7">
    <source>
        <dbReference type="EMBL" id="MFC5713500.1"/>
    </source>
</evidence>
<dbReference type="InterPro" id="IPR058031">
    <property type="entry name" value="AAA_lid_NorR"/>
</dbReference>
<gene>
    <name evidence="7" type="ORF">ACFPU1_11955</name>
</gene>
<keyword evidence="4" id="KW-0238">DNA-binding</keyword>
<dbReference type="InterPro" id="IPR002078">
    <property type="entry name" value="Sigma_54_int"/>
</dbReference>
<dbReference type="PANTHER" id="PTHR32071:SF74">
    <property type="entry name" value="TRANSCRIPTIONAL ACTIVATOR ROCR"/>
    <property type="match status" value="1"/>
</dbReference>
<accession>A0ABW0YM32</accession>
<dbReference type="PANTHER" id="PTHR32071">
    <property type="entry name" value="TRANSCRIPTIONAL REGULATORY PROTEIN"/>
    <property type="match status" value="1"/>
</dbReference>
<keyword evidence="5" id="KW-0804">Transcription</keyword>
<dbReference type="CDD" id="cd00009">
    <property type="entry name" value="AAA"/>
    <property type="match status" value="1"/>
</dbReference>
<dbReference type="SMART" id="SM00382">
    <property type="entry name" value="AAA"/>
    <property type="match status" value="1"/>
</dbReference>